<dbReference type="OrthoDB" id="4336497at2"/>
<feature type="region of interest" description="Disordered" evidence="1">
    <location>
        <begin position="1"/>
        <end position="25"/>
    </location>
</feature>
<comment type="caution">
    <text evidence="3">The sequence shown here is derived from an EMBL/GenBank/DDBJ whole genome shotgun (WGS) entry which is preliminary data.</text>
</comment>
<name>S3ZV42_9ACTN</name>
<protein>
    <recommendedName>
        <fullName evidence="2">DNA-binding phage zinc finger domain-containing protein</fullName>
    </recommendedName>
</protein>
<keyword evidence="4" id="KW-1185">Reference proteome</keyword>
<evidence type="ECO:0000256" key="1">
    <source>
        <dbReference type="SAM" id="MobiDB-lite"/>
    </source>
</evidence>
<gene>
    <name evidence="3" type="ORF">STRAU_0298</name>
</gene>
<feature type="domain" description="DNA-binding phage zinc finger" evidence="2">
    <location>
        <begin position="25"/>
        <end position="72"/>
    </location>
</feature>
<proteinExistence type="predicted"/>
<evidence type="ECO:0000313" key="4">
    <source>
        <dbReference type="Proteomes" id="UP000014629"/>
    </source>
</evidence>
<evidence type="ECO:0000313" key="3">
    <source>
        <dbReference type="EMBL" id="EPH46634.1"/>
    </source>
</evidence>
<reference evidence="3 4" key="1">
    <citation type="submission" date="2013-02" db="EMBL/GenBank/DDBJ databases">
        <title>Draft Genome Sequence of Streptomyces aurantiacus, Which Produces Setomimycin.</title>
        <authorList>
            <person name="Gruening B.A."/>
            <person name="Praeg A."/>
            <person name="Erxleben A."/>
            <person name="Guenther S."/>
            <person name="Mueller M."/>
        </authorList>
    </citation>
    <scope>NUCLEOTIDE SEQUENCE [LARGE SCALE GENOMIC DNA]</scope>
    <source>
        <strain evidence="3 4">JA 4570</strain>
    </source>
</reference>
<dbReference type="Proteomes" id="UP000014629">
    <property type="component" value="Unassembled WGS sequence"/>
</dbReference>
<organism evidence="3 4">
    <name type="scientific">Streptomyces aurantiacus JA 4570</name>
    <dbReference type="NCBI Taxonomy" id="1286094"/>
    <lineage>
        <taxon>Bacteria</taxon>
        <taxon>Bacillati</taxon>
        <taxon>Actinomycetota</taxon>
        <taxon>Actinomycetes</taxon>
        <taxon>Kitasatosporales</taxon>
        <taxon>Streptomycetaceae</taxon>
        <taxon>Streptomyces</taxon>
        <taxon>Streptomyces aurantiacus group</taxon>
    </lineage>
</organism>
<sequence length="202" mass="22959">MQREHERQQVAEERKRVAEEERQRETGDRRLNLIGILSVACPHCMVPAAALCQSPQGLVVRPLHRARRQLAGVHWPKEFVVEATNIYTLRVAQPPLDADPREILGDPLEDRTPQAEQRYALEQQEEARRKLHEAQRSLWLASSPREDAISAQPCPVCHVRPQTACVHDGKRRKRPHVERVDAAMACEPRAGSQRAFSPNVSS</sequence>
<evidence type="ECO:0000259" key="2">
    <source>
        <dbReference type="Pfam" id="PF24623"/>
    </source>
</evidence>
<dbReference type="EMBL" id="AOPZ01000010">
    <property type="protein sequence ID" value="EPH46634.1"/>
    <property type="molecule type" value="Genomic_DNA"/>
</dbReference>
<dbReference type="InterPro" id="IPR056911">
    <property type="entry name" value="Phage_Znf_bind_put"/>
</dbReference>
<dbReference type="RefSeq" id="WP_016638432.1">
    <property type="nucleotide sequence ID" value="NZ_AOPZ01000010.1"/>
</dbReference>
<dbReference type="Pfam" id="PF24623">
    <property type="entry name" value="Phage_zn_bind_8"/>
    <property type="match status" value="1"/>
</dbReference>
<accession>S3ZV42</accession>
<dbReference type="AlphaFoldDB" id="S3ZV42"/>